<dbReference type="AlphaFoldDB" id="A0AAV4XCA1"/>
<organism evidence="1 2">
    <name type="scientific">Caerostris extrusa</name>
    <name type="common">Bark spider</name>
    <name type="synonym">Caerostris bankana</name>
    <dbReference type="NCBI Taxonomy" id="172846"/>
    <lineage>
        <taxon>Eukaryota</taxon>
        <taxon>Metazoa</taxon>
        <taxon>Ecdysozoa</taxon>
        <taxon>Arthropoda</taxon>
        <taxon>Chelicerata</taxon>
        <taxon>Arachnida</taxon>
        <taxon>Araneae</taxon>
        <taxon>Araneomorphae</taxon>
        <taxon>Entelegynae</taxon>
        <taxon>Araneoidea</taxon>
        <taxon>Araneidae</taxon>
        <taxon>Caerostris</taxon>
    </lineage>
</organism>
<evidence type="ECO:0000313" key="1">
    <source>
        <dbReference type="EMBL" id="GIY92063.1"/>
    </source>
</evidence>
<keyword evidence="2" id="KW-1185">Reference proteome</keyword>
<dbReference type="EMBL" id="BPLR01000087">
    <property type="protein sequence ID" value="GIY92063.1"/>
    <property type="molecule type" value="Genomic_DNA"/>
</dbReference>
<comment type="caution">
    <text evidence="1">The sequence shown here is derived from an EMBL/GenBank/DDBJ whole genome shotgun (WGS) entry which is preliminary data.</text>
</comment>
<protein>
    <submittedName>
        <fullName evidence="1">Uncharacterized protein</fullName>
    </submittedName>
</protein>
<accession>A0AAV4XCA1</accession>
<sequence length="62" mass="6750">KATINTNYEINTLCISQSQQNTEVYEKVFSFCLALLDKPLAKGRKSVSGTLPNLVDGTVSLS</sequence>
<evidence type="ECO:0000313" key="2">
    <source>
        <dbReference type="Proteomes" id="UP001054945"/>
    </source>
</evidence>
<name>A0AAV4XCA1_CAEEX</name>
<dbReference type="Proteomes" id="UP001054945">
    <property type="component" value="Unassembled WGS sequence"/>
</dbReference>
<reference evidence="1 2" key="1">
    <citation type="submission" date="2021-06" db="EMBL/GenBank/DDBJ databases">
        <title>Caerostris extrusa draft genome.</title>
        <authorList>
            <person name="Kono N."/>
            <person name="Arakawa K."/>
        </authorList>
    </citation>
    <scope>NUCLEOTIDE SEQUENCE [LARGE SCALE GENOMIC DNA]</scope>
</reference>
<gene>
    <name evidence="1" type="ORF">CEXT_46101</name>
</gene>
<feature type="non-terminal residue" evidence="1">
    <location>
        <position position="1"/>
    </location>
</feature>
<proteinExistence type="predicted"/>